<dbReference type="InterPro" id="IPR051922">
    <property type="entry name" value="Bact_Sporulation_Assoc"/>
</dbReference>
<dbReference type="EMBL" id="NOJZ02000015">
    <property type="protein sequence ID" value="RDY23260.1"/>
    <property type="molecule type" value="Genomic_DNA"/>
</dbReference>
<feature type="chain" id="PRO_5016712258" evidence="2">
    <location>
        <begin position="26"/>
        <end position="736"/>
    </location>
</feature>
<reference evidence="3 4" key="1">
    <citation type="journal article" date="2017" name="Genome Announc.">
        <title>Draft Genome Sequence of Romboutsia maritimum sp. nov. Strain CCRI-22766(T), Isolated from Coastal Estuarine Mud.</title>
        <authorList>
            <person name="Maheux A.F."/>
            <person name="Boudreau D.K."/>
            <person name="Berube E."/>
            <person name="Boissinot M."/>
            <person name="Raymond F."/>
            <person name="Brodeur S."/>
            <person name="Corbeil J."/>
            <person name="Brightwell G."/>
            <person name="Broda D."/>
            <person name="Omar R.F."/>
            <person name="Bergeron M.G."/>
        </authorList>
    </citation>
    <scope>NUCLEOTIDE SEQUENCE [LARGE SCALE GENOMIC DNA]</scope>
    <source>
        <strain evidence="3 4">CCRI-22766</strain>
    </source>
</reference>
<comment type="caution">
    <text evidence="3">The sequence shown here is derived from an EMBL/GenBank/DDBJ whole genome shotgun (WGS) entry which is preliminary data.</text>
</comment>
<sequence>MSRRRKLSVAMAGAMVATAVVPTFAATINDAQSKFDKIKEKTISSEDKEIDDFYDDLKDILEPEYDEDDLTTDLQEESVFELEVKVKYSDSSKDNDYKEFTKIDNEAALEKLVNKLKKGDKVVVRVKDNGHITKNGDIFSTDTQYSSEYEQEVADDVELAQKAPGYGEKYTLKVSGDKVTVTFNEEKTPEPPKVKEATTDTVTTDGKDTEKPTDGKDTEKPTDGKDTEKPAEKPKDFTVTVREGSNRLDFTKLNNKNDGFEKCGERKIAESYSDEVTINSSDEIRVDMDKIYDGLMLNLEGSKLTDLLVDKIGDEIHDGIEDDGYVYVADKNSVSLDEGDKEITLEIQRRKTKDSNKEDNYNLYKTLVIKGSDKGQLRDLTEILKARGDHKVKLLGGESRFETAIKIAKEGVDQKIYNGESIVLVSSTSMVDGLTAGPLAAAKEAPILLTEKGNLTDATADYIRDFSDTTDGRLKDMTVYIVGGESVISKDVEKDLNKIGVKVERLGGSDRQETSIKVAKKIDKDFDDVSKVFVVGANGEADAMSVSPVASNKDLNDTKQVAPILVSGVKDIPDNMLDFIDDEMEVEIIGGTSAVSKEAEKKLEKAAKDEEINRVSGKDRFETNRSVLGEYYSQKSTTFAVAKDSYNGKNNEELVDALAAGPFLALQKESPNAFLVLASDKSRVEGRMEQAVENTLAKDIDEKSEAVHKKAKLFQIGAGVKSAVIEILADKIGLNK</sequence>
<dbReference type="OrthoDB" id="1744233at2"/>
<keyword evidence="2" id="KW-0732">Signal</keyword>
<evidence type="ECO:0000256" key="1">
    <source>
        <dbReference type="SAM" id="MobiDB-lite"/>
    </source>
</evidence>
<dbReference type="InterPro" id="IPR007253">
    <property type="entry name" value="Cell_wall-bd_2"/>
</dbReference>
<name>A0A371IS01_9FIRM</name>
<feature type="signal peptide" evidence="2">
    <location>
        <begin position="1"/>
        <end position="25"/>
    </location>
</feature>
<proteinExistence type="predicted"/>
<evidence type="ECO:0000256" key="2">
    <source>
        <dbReference type="SAM" id="SignalP"/>
    </source>
</evidence>
<dbReference type="PANTHER" id="PTHR30032">
    <property type="entry name" value="N-ACETYLMURAMOYL-L-ALANINE AMIDASE-RELATED"/>
    <property type="match status" value="1"/>
</dbReference>
<organism evidence="3 4">
    <name type="scientific">Romboutsia maritimum</name>
    <dbReference type="NCBI Taxonomy" id="2020948"/>
    <lineage>
        <taxon>Bacteria</taxon>
        <taxon>Bacillati</taxon>
        <taxon>Bacillota</taxon>
        <taxon>Clostridia</taxon>
        <taxon>Peptostreptococcales</taxon>
        <taxon>Peptostreptococcaceae</taxon>
        <taxon>Romboutsia</taxon>
    </lineage>
</organism>
<protein>
    <submittedName>
        <fullName evidence="3">Cell wall-binding repeat-containing protein</fullName>
    </submittedName>
</protein>
<feature type="compositionally biased region" description="Basic and acidic residues" evidence="1">
    <location>
        <begin position="184"/>
        <end position="198"/>
    </location>
</feature>
<dbReference type="Gene3D" id="3.40.50.12090">
    <property type="match status" value="2"/>
</dbReference>
<dbReference type="Proteomes" id="UP000243494">
    <property type="component" value="Unassembled WGS sequence"/>
</dbReference>
<dbReference type="RefSeq" id="WP_115976081.1">
    <property type="nucleotide sequence ID" value="NZ_NOJZ02000015.1"/>
</dbReference>
<keyword evidence="4" id="KW-1185">Reference proteome</keyword>
<evidence type="ECO:0000313" key="4">
    <source>
        <dbReference type="Proteomes" id="UP000243494"/>
    </source>
</evidence>
<dbReference type="AlphaFoldDB" id="A0A371IS01"/>
<dbReference type="PANTHER" id="PTHR30032:SF8">
    <property type="entry name" value="GERMINATION-SPECIFIC N-ACETYLMURAMOYL-L-ALANINE AMIDASE"/>
    <property type="match status" value="1"/>
</dbReference>
<dbReference type="Pfam" id="PF04122">
    <property type="entry name" value="CW_binding_2"/>
    <property type="match status" value="3"/>
</dbReference>
<gene>
    <name evidence="3" type="ORF">CHF27_008940</name>
</gene>
<accession>A0A371IS01</accession>
<feature type="compositionally biased region" description="Basic and acidic residues" evidence="1">
    <location>
        <begin position="205"/>
        <end position="236"/>
    </location>
</feature>
<evidence type="ECO:0000313" key="3">
    <source>
        <dbReference type="EMBL" id="RDY23260.1"/>
    </source>
</evidence>
<feature type="region of interest" description="Disordered" evidence="1">
    <location>
        <begin position="182"/>
        <end position="238"/>
    </location>
</feature>